<evidence type="ECO:0000256" key="2">
    <source>
        <dbReference type="ARBA" id="ARBA00022475"/>
    </source>
</evidence>
<feature type="transmembrane region" description="Helical" evidence="6">
    <location>
        <begin position="458"/>
        <end position="480"/>
    </location>
</feature>
<evidence type="ECO:0000256" key="6">
    <source>
        <dbReference type="SAM" id="Phobius"/>
    </source>
</evidence>
<evidence type="ECO:0000256" key="1">
    <source>
        <dbReference type="ARBA" id="ARBA00004651"/>
    </source>
</evidence>
<feature type="domain" description="DUF4131" evidence="8">
    <location>
        <begin position="29"/>
        <end position="197"/>
    </location>
</feature>
<evidence type="ECO:0000313" key="10">
    <source>
        <dbReference type="Proteomes" id="UP001060919"/>
    </source>
</evidence>
<evidence type="ECO:0000259" key="7">
    <source>
        <dbReference type="Pfam" id="PF03772"/>
    </source>
</evidence>
<feature type="transmembrane region" description="Helical" evidence="6">
    <location>
        <begin position="31"/>
        <end position="50"/>
    </location>
</feature>
<protein>
    <submittedName>
        <fullName evidence="9">ComEC family competence protein</fullName>
    </submittedName>
</protein>
<dbReference type="KEGG" id="aup:AsAng_0023850"/>
<evidence type="ECO:0000256" key="4">
    <source>
        <dbReference type="ARBA" id="ARBA00022989"/>
    </source>
</evidence>
<name>A0A915YES8_9BACT</name>
<feature type="transmembrane region" description="Helical" evidence="6">
    <location>
        <begin position="260"/>
        <end position="286"/>
    </location>
</feature>
<evidence type="ECO:0000313" key="9">
    <source>
        <dbReference type="EMBL" id="BDS11671.1"/>
    </source>
</evidence>
<keyword evidence="3 6" id="KW-0812">Transmembrane</keyword>
<dbReference type="Proteomes" id="UP001060919">
    <property type="component" value="Chromosome"/>
</dbReference>
<dbReference type="InterPro" id="IPR025405">
    <property type="entry name" value="DUF4131"/>
</dbReference>
<dbReference type="EMBL" id="AP026867">
    <property type="protein sequence ID" value="BDS11671.1"/>
    <property type="molecule type" value="Genomic_DNA"/>
</dbReference>
<dbReference type="InterPro" id="IPR004477">
    <property type="entry name" value="ComEC_N"/>
</dbReference>
<feature type="transmembrane region" description="Helical" evidence="6">
    <location>
        <begin position="349"/>
        <end position="377"/>
    </location>
</feature>
<keyword evidence="4 6" id="KW-1133">Transmembrane helix</keyword>
<dbReference type="Pfam" id="PF03772">
    <property type="entry name" value="Competence"/>
    <property type="match status" value="1"/>
</dbReference>
<dbReference type="PANTHER" id="PTHR30619">
    <property type="entry name" value="DNA INTERNALIZATION/COMPETENCE PROTEIN COMEC/REC2"/>
    <property type="match status" value="1"/>
</dbReference>
<organism evidence="9 10">
    <name type="scientific">Aureispira anguillae</name>
    <dbReference type="NCBI Taxonomy" id="2864201"/>
    <lineage>
        <taxon>Bacteria</taxon>
        <taxon>Pseudomonadati</taxon>
        <taxon>Bacteroidota</taxon>
        <taxon>Saprospiria</taxon>
        <taxon>Saprospirales</taxon>
        <taxon>Saprospiraceae</taxon>
        <taxon>Aureispira</taxon>
    </lineage>
</organism>
<evidence type="ECO:0000256" key="3">
    <source>
        <dbReference type="ARBA" id="ARBA00022692"/>
    </source>
</evidence>
<feature type="domain" description="ComEC/Rec2-related protein" evidence="7">
    <location>
        <begin position="240"/>
        <end position="510"/>
    </location>
</feature>
<comment type="subcellular location">
    <subcellularLocation>
        <location evidence="1">Cell membrane</location>
        <topology evidence="1">Multi-pass membrane protein</topology>
    </subcellularLocation>
</comment>
<evidence type="ECO:0000256" key="5">
    <source>
        <dbReference type="ARBA" id="ARBA00023136"/>
    </source>
</evidence>
<feature type="transmembrane region" description="Helical" evidence="6">
    <location>
        <begin position="423"/>
        <end position="451"/>
    </location>
</feature>
<feature type="transmembrane region" description="Helical" evidence="6">
    <location>
        <begin position="7"/>
        <end position="25"/>
    </location>
</feature>
<dbReference type="InterPro" id="IPR052159">
    <property type="entry name" value="Competence_DNA_uptake"/>
</dbReference>
<dbReference type="Pfam" id="PF13567">
    <property type="entry name" value="DUF4131"/>
    <property type="match status" value="1"/>
</dbReference>
<dbReference type="AlphaFoldDB" id="A0A915YES8"/>
<accession>A0A915YES8</accession>
<proteinExistence type="predicted"/>
<gene>
    <name evidence="9" type="ORF">AsAng_0023850</name>
</gene>
<feature type="transmembrane region" description="Helical" evidence="6">
    <location>
        <begin position="298"/>
        <end position="329"/>
    </location>
</feature>
<sequence length="702" mass="80541">MTWQQIPFVRLLIPFLFGICFYNWWGANSLSWLSQLLIQLILLTVLAIGIPKDRPSISTIRIWGIWLFLPLSQMGYLMSYIQDDRNNTTHIQQQLLPKATYLATISSIPKINLKSIRTTLSIEGLQSTQNKLTACSGEVLAYFQLDTISSRLNYGDQILFQAAVKPLTQPLNPKAFDQRSYYHPKNIYHQTYLPTQQWVKINTNQNKSLYQFIHACKGQLLKILQQHLPSPNEYAVAAALILGAKDQLNKEIRNAYADTGAMHVLAVSGLHIGILAGLISFLLGLIRSENRKWKKVKTLLLLSLLWGFALLTGASASVLRACTMFSFILVGQLLGRKINVYNSLAASAFLLLCINPFLLFDVGFQLSYLALIGIIYLHPKIYKFWYIEHTVGNWIWKGLALSIAAQISTFPISLYYFHQFPVFFWLSGVVVTAAAGLILGIGLCLFLLYFVPVLSTALGYLLYAAVWLMNSLIFAIQQLPGAVWDGFWLESWQMWSWYGLIISTIYLLSKRQLKWAFIPLSFCTILLGHHALQRYDQSQQVQFCIYNHRKNTLFSYITGRNCITWADSNLIGTPQMQYSQQNHLWSMGINDHQIYSLEDSIQTNKVHYRNKKGQFFRQRLALYTPQSTLQQSHAILEVDYVLVQGNPKLKSIRQIEQLYFYKKLLFDASNSPWKIKQWVKECQALNIDFVDISSEGAWVIDW</sequence>
<dbReference type="RefSeq" id="WP_264792825.1">
    <property type="nucleotide sequence ID" value="NZ_AP026867.1"/>
</dbReference>
<keyword evidence="2" id="KW-1003">Cell membrane</keyword>
<dbReference type="PANTHER" id="PTHR30619:SF1">
    <property type="entry name" value="RECOMBINATION PROTEIN 2"/>
    <property type="match status" value="1"/>
</dbReference>
<dbReference type="NCBIfam" id="TIGR00360">
    <property type="entry name" value="ComEC_N-term"/>
    <property type="match status" value="1"/>
</dbReference>
<feature type="transmembrane region" description="Helical" evidence="6">
    <location>
        <begin position="492"/>
        <end position="508"/>
    </location>
</feature>
<evidence type="ECO:0000259" key="8">
    <source>
        <dbReference type="Pfam" id="PF13567"/>
    </source>
</evidence>
<reference evidence="9" key="1">
    <citation type="submission" date="2022-09" db="EMBL/GenBank/DDBJ databases">
        <title>Aureispira anguillicida sp. nov., isolated from Leptocephalus of Japanese eel Anguilla japonica.</title>
        <authorList>
            <person name="Yuasa K."/>
            <person name="Mekata T."/>
            <person name="Ikunari K."/>
        </authorList>
    </citation>
    <scope>NUCLEOTIDE SEQUENCE</scope>
    <source>
        <strain evidence="9">EL160426</strain>
    </source>
</reference>
<keyword evidence="5 6" id="KW-0472">Membrane</keyword>
<keyword evidence="10" id="KW-1185">Reference proteome</keyword>
<feature type="transmembrane region" description="Helical" evidence="6">
    <location>
        <begin position="62"/>
        <end position="81"/>
    </location>
</feature>
<dbReference type="GO" id="GO:0005886">
    <property type="term" value="C:plasma membrane"/>
    <property type="evidence" value="ECO:0007669"/>
    <property type="project" value="UniProtKB-SubCell"/>
</dbReference>
<feature type="transmembrane region" description="Helical" evidence="6">
    <location>
        <begin position="398"/>
        <end position="417"/>
    </location>
</feature>